<dbReference type="InterPro" id="IPR032710">
    <property type="entry name" value="NTF2-like_dom_sf"/>
</dbReference>
<proteinExistence type="predicted"/>
<dbReference type="Proteomes" id="UP001160142">
    <property type="component" value="Unassembled WGS sequence"/>
</dbReference>
<dbReference type="InterPro" id="IPR048469">
    <property type="entry name" value="YchJ-like_M"/>
</dbReference>
<name>A0ABT6KLH7_9MICO</name>
<keyword evidence="3" id="KW-1185">Reference proteome</keyword>
<sequence length="96" mass="11097">MRSRFSAFAVNLPDYLLETWHPSTRPTELDLDSDVRWYRLDIESRERGGMLDNGGLVTFTAWFRSTDGPGSLHETSRFAREGGAWRYVDGIVDTRR</sequence>
<evidence type="ECO:0000313" key="2">
    <source>
        <dbReference type="EMBL" id="MDH6180845.1"/>
    </source>
</evidence>
<protein>
    <submittedName>
        <fullName evidence="2">SEC-C motif-containing protein</fullName>
    </submittedName>
</protein>
<reference evidence="2 3" key="1">
    <citation type="submission" date="2023-04" db="EMBL/GenBank/DDBJ databases">
        <title>Genome Encyclopedia of Bacteria and Archaea VI: Functional Genomics of Type Strains.</title>
        <authorList>
            <person name="Whitman W."/>
        </authorList>
    </citation>
    <scope>NUCLEOTIDE SEQUENCE [LARGE SCALE GENOMIC DNA]</scope>
    <source>
        <strain evidence="2 3">SG_E_30_P1</strain>
    </source>
</reference>
<evidence type="ECO:0000313" key="3">
    <source>
        <dbReference type="Proteomes" id="UP001160142"/>
    </source>
</evidence>
<dbReference type="EMBL" id="JARXVQ010000001">
    <property type="protein sequence ID" value="MDH6180845.1"/>
    <property type="molecule type" value="Genomic_DNA"/>
</dbReference>
<feature type="domain" description="YchJ-like middle NTF2-like" evidence="1">
    <location>
        <begin position="1"/>
        <end position="90"/>
    </location>
</feature>
<dbReference type="SUPFAM" id="SSF54427">
    <property type="entry name" value="NTF2-like"/>
    <property type="match status" value="1"/>
</dbReference>
<evidence type="ECO:0000259" key="1">
    <source>
        <dbReference type="Pfam" id="PF17775"/>
    </source>
</evidence>
<dbReference type="Pfam" id="PF17775">
    <property type="entry name" value="YchJ_M-like"/>
    <property type="match status" value="1"/>
</dbReference>
<organism evidence="2 3">
    <name type="scientific">Antiquaquibacter oligotrophicus</name>
    <dbReference type="NCBI Taxonomy" id="2880260"/>
    <lineage>
        <taxon>Bacteria</taxon>
        <taxon>Bacillati</taxon>
        <taxon>Actinomycetota</taxon>
        <taxon>Actinomycetes</taxon>
        <taxon>Micrococcales</taxon>
        <taxon>Microbacteriaceae</taxon>
        <taxon>Antiquaquibacter</taxon>
    </lineage>
</organism>
<accession>A0ABT6KLH7</accession>
<gene>
    <name evidence="2" type="ORF">M2152_001027</name>
</gene>
<dbReference type="Gene3D" id="3.10.450.50">
    <property type="match status" value="1"/>
</dbReference>
<comment type="caution">
    <text evidence="2">The sequence shown here is derived from an EMBL/GenBank/DDBJ whole genome shotgun (WGS) entry which is preliminary data.</text>
</comment>